<accession>A0A0G0MU00</accession>
<gene>
    <name evidence="2" type="ORF">US99_C0048G0015</name>
</gene>
<name>A0A0G0MU00_9BACT</name>
<dbReference type="EMBL" id="LBVC01000048">
    <property type="protein sequence ID" value="KKQ77129.1"/>
    <property type="molecule type" value="Genomic_DNA"/>
</dbReference>
<dbReference type="InterPro" id="IPR041049">
    <property type="entry name" value="DUF5615"/>
</dbReference>
<reference evidence="2 3" key="1">
    <citation type="journal article" date="2015" name="Nature">
        <title>rRNA introns, odd ribosomes, and small enigmatic genomes across a large radiation of phyla.</title>
        <authorList>
            <person name="Brown C.T."/>
            <person name="Hug L.A."/>
            <person name="Thomas B.C."/>
            <person name="Sharon I."/>
            <person name="Castelle C.J."/>
            <person name="Singh A."/>
            <person name="Wilkins M.J."/>
            <person name="Williams K.H."/>
            <person name="Banfield J.F."/>
        </authorList>
    </citation>
    <scope>NUCLEOTIDE SEQUENCE [LARGE SCALE GENOMIC DNA]</scope>
</reference>
<organism evidence="2 3">
    <name type="scientific">Candidatus Daviesbacteria bacterium GW2011_GWF2_38_6</name>
    <dbReference type="NCBI Taxonomy" id="1618432"/>
    <lineage>
        <taxon>Bacteria</taxon>
        <taxon>Candidatus Daviesiibacteriota</taxon>
    </lineage>
</organism>
<dbReference type="Proteomes" id="UP000034324">
    <property type="component" value="Unassembled WGS sequence"/>
</dbReference>
<evidence type="ECO:0000313" key="3">
    <source>
        <dbReference type="Proteomes" id="UP000034324"/>
    </source>
</evidence>
<protein>
    <recommendedName>
        <fullName evidence="1">DUF5615 domain-containing protein</fullName>
    </recommendedName>
</protein>
<comment type="caution">
    <text evidence="2">The sequence shown here is derived from an EMBL/GenBank/DDBJ whole genome shotgun (WGS) entry which is preliminary data.</text>
</comment>
<dbReference type="Pfam" id="PF18480">
    <property type="entry name" value="DUF5615"/>
    <property type="match status" value="1"/>
</dbReference>
<feature type="domain" description="DUF5615" evidence="1">
    <location>
        <begin position="10"/>
        <end position="113"/>
    </location>
</feature>
<dbReference type="AlphaFoldDB" id="A0A0G0MU00"/>
<evidence type="ECO:0000313" key="2">
    <source>
        <dbReference type="EMBL" id="KKQ77129.1"/>
    </source>
</evidence>
<proteinExistence type="predicted"/>
<sequence>MPSKKSYIPLYADECFPVPVTTYLKSLGYSIIHAYDQNFIQKSDYFHLFTSKKLKRVLITLDRDFLYYNQVNLDSHPGVIVISSGSATPPHINKICEKLLKNITKNFIKNSLIKATINKITKLKQGVVVSEKFL</sequence>
<evidence type="ECO:0000259" key="1">
    <source>
        <dbReference type="Pfam" id="PF18480"/>
    </source>
</evidence>